<feature type="transmembrane region" description="Helical" evidence="1">
    <location>
        <begin position="129"/>
        <end position="150"/>
    </location>
</feature>
<dbReference type="EMBL" id="CP020715">
    <property type="protein sequence ID" value="ARJ06951.1"/>
    <property type="molecule type" value="Genomic_DNA"/>
</dbReference>
<keyword evidence="1" id="KW-0472">Membrane</keyword>
<keyword evidence="1" id="KW-0812">Transmembrane</keyword>
<keyword evidence="1" id="KW-1133">Transmembrane helix</keyword>
<feature type="transmembrane region" description="Helical" evidence="1">
    <location>
        <begin position="89"/>
        <end position="117"/>
    </location>
</feature>
<keyword evidence="3" id="KW-1185">Reference proteome</keyword>
<sequence>MCVYVPWLIAQVLFLALTVFWTDDPDKTAIEYDAMIARNVSRALAALFSPAMLVTDALTVGLAVLGIVVSIRRLREAGSDYPRAETGVAVARAAAVFAVPAIVMSLVVVFSGGLVGFEQTLTRMGPPGLGVCLAGLVLSVGAGALGWRWVR</sequence>
<accession>A0A1X9LSQ3</accession>
<evidence type="ECO:0000256" key="1">
    <source>
        <dbReference type="SAM" id="Phobius"/>
    </source>
</evidence>
<dbReference type="KEGG" id="cphy:B5808_18250"/>
<dbReference type="Proteomes" id="UP000192775">
    <property type="component" value="Chromosome"/>
</dbReference>
<name>A0A1X9LSQ3_9MICO</name>
<gene>
    <name evidence="2" type="ORF">B5808_18250</name>
</gene>
<dbReference type="STRING" id="1619308.B5808_18250"/>
<feature type="transmembrane region" description="Helical" evidence="1">
    <location>
        <begin position="6"/>
        <end position="22"/>
    </location>
</feature>
<evidence type="ECO:0000313" key="3">
    <source>
        <dbReference type="Proteomes" id="UP000192775"/>
    </source>
</evidence>
<evidence type="ECO:0008006" key="4">
    <source>
        <dbReference type="Google" id="ProtNLM"/>
    </source>
</evidence>
<reference evidence="2 3" key="1">
    <citation type="submission" date="2017-04" db="EMBL/GenBank/DDBJ databases">
        <authorList>
            <person name="Afonso C.L."/>
            <person name="Miller P.J."/>
            <person name="Scott M.A."/>
            <person name="Spackman E."/>
            <person name="Goraichik I."/>
            <person name="Dimitrov K.M."/>
            <person name="Suarez D.L."/>
            <person name="Swayne D.E."/>
        </authorList>
    </citation>
    <scope>NUCLEOTIDE SEQUENCE [LARGE SCALE GENOMIC DNA]</scope>
    <source>
        <strain evidence="3">XA(T)</strain>
    </source>
</reference>
<feature type="transmembrane region" description="Helical" evidence="1">
    <location>
        <begin position="43"/>
        <end position="69"/>
    </location>
</feature>
<dbReference type="AlphaFoldDB" id="A0A1X9LSQ3"/>
<protein>
    <recommendedName>
        <fullName evidence="4">DUF2975 domain-containing protein</fullName>
    </recommendedName>
</protein>
<organism evidence="2 3">
    <name type="scientific">Cnuibacter physcomitrellae</name>
    <dbReference type="NCBI Taxonomy" id="1619308"/>
    <lineage>
        <taxon>Bacteria</taxon>
        <taxon>Bacillati</taxon>
        <taxon>Actinomycetota</taxon>
        <taxon>Actinomycetes</taxon>
        <taxon>Micrococcales</taxon>
        <taxon>Microbacteriaceae</taxon>
        <taxon>Cnuibacter</taxon>
    </lineage>
</organism>
<evidence type="ECO:0000313" key="2">
    <source>
        <dbReference type="EMBL" id="ARJ06951.1"/>
    </source>
</evidence>
<proteinExistence type="predicted"/>